<dbReference type="EMBL" id="MN739232">
    <property type="protein sequence ID" value="QHS94741.1"/>
    <property type="molecule type" value="Genomic_DNA"/>
</dbReference>
<evidence type="ECO:0000313" key="1">
    <source>
        <dbReference type="EMBL" id="QHS94741.1"/>
    </source>
</evidence>
<protein>
    <submittedName>
        <fullName evidence="1">Uncharacterized protein</fullName>
    </submittedName>
</protein>
<sequence>MKCIAYCDIYNSSIHGYTNKSSINIHGHFIVRYSITNDEFYSGEYINLPYKTPTPTIYHPLIRNFHYISMMRYNTFDIVECIELSGGEMIAIIKTYYIRLLQRKWKKIYKTINVSIS</sequence>
<dbReference type="AlphaFoldDB" id="A0A6C0BSH6"/>
<organism evidence="1">
    <name type="scientific">viral metagenome</name>
    <dbReference type="NCBI Taxonomy" id="1070528"/>
    <lineage>
        <taxon>unclassified sequences</taxon>
        <taxon>metagenomes</taxon>
        <taxon>organismal metagenomes</taxon>
    </lineage>
</organism>
<name>A0A6C0BSH6_9ZZZZ</name>
<accession>A0A6C0BSH6</accession>
<proteinExistence type="predicted"/>
<reference evidence="1" key="1">
    <citation type="journal article" date="2020" name="Nature">
        <title>Giant virus diversity and host interactions through global metagenomics.</title>
        <authorList>
            <person name="Schulz F."/>
            <person name="Roux S."/>
            <person name="Paez-Espino D."/>
            <person name="Jungbluth S."/>
            <person name="Walsh D.A."/>
            <person name="Denef V.J."/>
            <person name="McMahon K.D."/>
            <person name="Konstantinidis K.T."/>
            <person name="Eloe-Fadrosh E.A."/>
            <person name="Kyrpides N.C."/>
            <person name="Woyke T."/>
        </authorList>
    </citation>
    <scope>NUCLEOTIDE SEQUENCE</scope>
    <source>
        <strain evidence="1">GVMAG-M-3300018416-45</strain>
    </source>
</reference>